<protein>
    <recommendedName>
        <fullName evidence="4">CHAT domain-containing protein</fullName>
    </recommendedName>
</protein>
<evidence type="ECO:0000313" key="2">
    <source>
        <dbReference type="EMBL" id="SCE65856.1"/>
    </source>
</evidence>
<evidence type="ECO:0008006" key="4">
    <source>
        <dbReference type="Google" id="ProtNLM"/>
    </source>
</evidence>
<sequence>MDDDVTKLQDDLSRLRGPARLPTLVRLGHKLSQEYWRAGPGQPAALGKLSSALEAWREAYSLTGAGDDPARGQIAALYGWLLATRYTAHGGAPQDRQVAMSVLAEATKFATLPPVHATMARLILGQLFLSRAVETLGPGARSGFLGGPPAGGSADISEAARLFRGVLAGEPLNPDIVTAARTLLDITEMIQPLLSGDLARFDLGRLSGLASELSRLQRGMGPYLSVLNADPMDYPVLDMPGPATEQPTIPPRRATPAAPTRPSTSASARSAAREQLAALAPDPVLAVWEQARALLTTDLTVSAADLDAFVGAAANAVTAEEDGPPVEHGLDRLLLAVGLCLRHRRDGIGWGDDGDETTDAALSTAAEHLAAASDRVPPGHPAAIVLVEAVGAVLDDTRPLSGPITDIADSFFSYAEKIPSPPPTVTALAELCRAVAALRDDVPLDLDAFTTAVPADPWPPALSVAVAHARLAAAVRAGEPIATDPALGELAGLLDALIRDDRDALNASLDALSGRQPPRVATVLGAVRLKLHDPGAAIPLLSRAARALHDSGLRTRTWWRLAEAYRLRGAAGDIALSRDAGVNALSGPDPDRRRAARFAGWMLADGQAEDAFVALEVAGSSPEGPGDQLIRDVLSVVIGTGPRAADAADPPTPARVAAALRELAAAALLYLHPTDDAGRTAGVLCLHAGTDRLDLLANVPVADPLTSDDPGLPAVLGRWTSGNLLIAATGGLDRLALAAARTGAGRRLAQDVALSSVTSGAQVVRLAARPVTPVEAEPLFVVNPRGDRDPSMADVLVLRRLFYPRSACVGRSLEPVDAAGTPDDLLKRLPGVSVLHLACGVRDDTLELAEGRTLDMAGLHGGRGLAVLTEGTAPRLLNAGFTGVVGWRWEVPAPFAALALFMVHLHLVDRRLAPAAAVNATQRWMLDTDRVLPPFLTGAHLHTVTTTDLTQPALWAALVYHGR</sequence>
<dbReference type="EMBL" id="FMCQ01000001">
    <property type="protein sequence ID" value="SCE65856.1"/>
    <property type="molecule type" value="Genomic_DNA"/>
</dbReference>
<feature type="compositionally biased region" description="Low complexity" evidence="1">
    <location>
        <begin position="251"/>
        <end position="270"/>
    </location>
</feature>
<gene>
    <name evidence="2" type="ORF">GA0070562_1402</name>
</gene>
<accession>A0ABY0KFH4</accession>
<feature type="region of interest" description="Disordered" evidence="1">
    <location>
        <begin position="239"/>
        <end position="273"/>
    </location>
</feature>
<evidence type="ECO:0000256" key="1">
    <source>
        <dbReference type="SAM" id="MobiDB-lite"/>
    </source>
</evidence>
<reference evidence="2 3" key="1">
    <citation type="submission" date="2016-06" db="EMBL/GenBank/DDBJ databases">
        <authorList>
            <person name="Varghese N."/>
            <person name="Submissions Spin"/>
        </authorList>
    </citation>
    <scope>NUCLEOTIDE SEQUENCE [LARGE SCALE GENOMIC DNA]</scope>
    <source>
        <strain evidence="2 3">DSM 45142</strain>
    </source>
</reference>
<name>A0ABY0KFH4_9ACTN</name>
<organism evidence="2 3">
    <name type="scientific">Micromonospora tulbaghiae</name>
    <dbReference type="NCBI Taxonomy" id="479978"/>
    <lineage>
        <taxon>Bacteria</taxon>
        <taxon>Bacillati</taxon>
        <taxon>Actinomycetota</taxon>
        <taxon>Actinomycetes</taxon>
        <taxon>Micromonosporales</taxon>
        <taxon>Micromonosporaceae</taxon>
        <taxon>Micromonospora</taxon>
    </lineage>
</organism>
<evidence type="ECO:0000313" key="3">
    <source>
        <dbReference type="Proteomes" id="UP000199405"/>
    </source>
</evidence>
<proteinExistence type="predicted"/>
<keyword evidence="3" id="KW-1185">Reference proteome</keyword>
<comment type="caution">
    <text evidence="2">The sequence shown here is derived from an EMBL/GenBank/DDBJ whole genome shotgun (WGS) entry which is preliminary data.</text>
</comment>
<dbReference type="Proteomes" id="UP000199405">
    <property type="component" value="Unassembled WGS sequence"/>
</dbReference>